<sequence length="176" mass="19550">MFCFVACAVMKRVRGSGRIGRFDAPKWAAVGQPRATPWVFDRAHSRRIYVTFGNVWRDRVRAAPLGLGSFVWRRFPRALPWAGVVPARWALGICGCLLFGGVFPGRCPGLTWGRPDWAWVNGRRVGIVVGANKKPSFFGNEGLSGNSQFCVICVWLSNRLDYIGPNLAIKSAVRLL</sequence>
<reference evidence="1 2" key="1">
    <citation type="submission" date="2019-02" db="EMBL/GenBank/DDBJ databases">
        <title>Deep-cultivation of Planctomycetes and their phenomic and genomic characterization uncovers novel biology.</title>
        <authorList>
            <person name="Wiegand S."/>
            <person name="Jogler M."/>
            <person name="Boedeker C."/>
            <person name="Pinto D."/>
            <person name="Vollmers J."/>
            <person name="Rivas-Marin E."/>
            <person name="Kohn T."/>
            <person name="Peeters S.H."/>
            <person name="Heuer A."/>
            <person name="Rast P."/>
            <person name="Oberbeckmann S."/>
            <person name="Bunk B."/>
            <person name="Jeske O."/>
            <person name="Meyerdierks A."/>
            <person name="Storesund J.E."/>
            <person name="Kallscheuer N."/>
            <person name="Luecker S."/>
            <person name="Lage O.M."/>
            <person name="Pohl T."/>
            <person name="Merkel B.J."/>
            <person name="Hornburger P."/>
            <person name="Mueller R.-W."/>
            <person name="Bruemmer F."/>
            <person name="Labrenz M."/>
            <person name="Spormann A.M."/>
            <person name="Op den Camp H."/>
            <person name="Overmann J."/>
            <person name="Amann R."/>
            <person name="Jetten M.S.M."/>
            <person name="Mascher T."/>
            <person name="Medema M.H."/>
            <person name="Devos D.P."/>
            <person name="Kaster A.-K."/>
            <person name="Ovreas L."/>
            <person name="Rohde M."/>
            <person name="Galperin M.Y."/>
            <person name="Jogler C."/>
        </authorList>
    </citation>
    <scope>NUCLEOTIDE SEQUENCE [LARGE SCALE GENOMIC DNA]</scope>
    <source>
        <strain evidence="1 2">Mal33</strain>
    </source>
</reference>
<name>A0A518IYM5_9BACT</name>
<proteinExistence type="predicted"/>
<evidence type="ECO:0000313" key="1">
    <source>
        <dbReference type="EMBL" id="QDV58189.1"/>
    </source>
</evidence>
<gene>
    <name evidence="1" type="ORF">Mal33_42060</name>
</gene>
<accession>A0A518IYM5</accession>
<dbReference type="EMBL" id="CP036318">
    <property type="protein sequence ID" value="QDV58189.1"/>
    <property type="molecule type" value="Genomic_DNA"/>
</dbReference>
<dbReference type="AlphaFoldDB" id="A0A518IYM5"/>
<dbReference type="Proteomes" id="UP000316770">
    <property type="component" value="Chromosome"/>
</dbReference>
<organism evidence="1 2">
    <name type="scientific">Rosistilla oblonga</name>
    <dbReference type="NCBI Taxonomy" id="2527990"/>
    <lineage>
        <taxon>Bacteria</taxon>
        <taxon>Pseudomonadati</taxon>
        <taxon>Planctomycetota</taxon>
        <taxon>Planctomycetia</taxon>
        <taxon>Pirellulales</taxon>
        <taxon>Pirellulaceae</taxon>
        <taxon>Rosistilla</taxon>
    </lineage>
</organism>
<keyword evidence="2" id="KW-1185">Reference proteome</keyword>
<evidence type="ECO:0000313" key="2">
    <source>
        <dbReference type="Proteomes" id="UP000316770"/>
    </source>
</evidence>
<protein>
    <submittedName>
        <fullName evidence="1">Uncharacterized protein</fullName>
    </submittedName>
</protein>